<dbReference type="EMBL" id="KN551112">
    <property type="protein sequence ID" value="KHJ92809.1"/>
    <property type="molecule type" value="Genomic_DNA"/>
</dbReference>
<dbReference type="Proteomes" id="UP000053660">
    <property type="component" value="Unassembled WGS sequence"/>
</dbReference>
<evidence type="ECO:0000313" key="3">
    <source>
        <dbReference type="Proteomes" id="UP000053660"/>
    </source>
</evidence>
<dbReference type="CDD" id="cd05380">
    <property type="entry name" value="CAP_euk"/>
    <property type="match status" value="1"/>
</dbReference>
<protein>
    <submittedName>
        <fullName evidence="2">SCP-like protein</fullName>
    </submittedName>
</protein>
<evidence type="ECO:0000259" key="1">
    <source>
        <dbReference type="SMART" id="SM00198"/>
    </source>
</evidence>
<feature type="domain" description="SCP" evidence="1">
    <location>
        <begin position="105"/>
        <end position="264"/>
    </location>
</feature>
<dbReference type="Pfam" id="PF00188">
    <property type="entry name" value="CAP"/>
    <property type="match status" value="1"/>
</dbReference>
<reference evidence="2 3" key="1">
    <citation type="submission" date="2014-03" db="EMBL/GenBank/DDBJ databases">
        <title>Draft genome of the hookworm Oesophagostomum dentatum.</title>
        <authorList>
            <person name="Mitreva M."/>
        </authorList>
    </citation>
    <scope>NUCLEOTIDE SEQUENCE [LARGE SCALE GENOMIC DNA]</scope>
    <source>
        <strain evidence="2 3">OD-Hann</strain>
    </source>
</reference>
<dbReference type="InterPro" id="IPR035940">
    <property type="entry name" value="CAP_sf"/>
</dbReference>
<dbReference type="OrthoDB" id="414826at2759"/>
<gene>
    <name evidence="2" type="ORF">OESDEN_07294</name>
</gene>
<proteinExistence type="predicted"/>
<keyword evidence="3" id="KW-1185">Reference proteome</keyword>
<accession>A0A0B1T6E2</accession>
<organism evidence="2 3">
    <name type="scientific">Oesophagostomum dentatum</name>
    <name type="common">Nodular worm</name>
    <dbReference type="NCBI Taxonomy" id="61180"/>
    <lineage>
        <taxon>Eukaryota</taxon>
        <taxon>Metazoa</taxon>
        <taxon>Ecdysozoa</taxon>
        <taxon>Nematoda</taxon>
        <taxon>Chromadorea</taxon>
        <taxon>Rhabditida</taxon>
        <taxon>Rhabditina</taxon>
        <taxon>Rhabditomorpha</taxon>
        <taxon>Strongyloidea</taxon>
        <taxon>Strongylidae</taxon>
        <taxon>Oesophagostomum</taxon>
    </lineage>
</organism>
<evidence type="ECO:0000313" key="2">
    <source>
        <dbReference type="EMBL" id="KHJ92809.1"/>
    </source>
</evidence>
<dbReference type="AlphaFoldDB" id="A0A0B1T6E2"/>
<dbReference type="SMART" id="SM00198">
    <property type="entry name" value="SCP"/>
    <property type="match status" value="1"/>
</dbReference>
<dbReference type="Gene3D" id="3.40.33.10">
    <property type="entry name" value="CAP"/>
    <property type="match status" value="2"/>
</dbReference>
<dbReference type="SUPFAM" id="SSF55797">
    <property type="entry name" value="PR-1-like"/>
    <property type="match status" value="2"/>
</dbReference>
<name>A0A0B1T6E2_OESDE</name>
<sequence>MSDASDTCFQMASDLTTGLGCAVVHCGNRINVVCHYDTTLANAVKLYTCGPTCNRCENGTTSCVNGLCPAASETCSVATTTAVPEATTTTTEPNTLCPNNRGMTDPLRFAILAKHNSLRTALALGTVGNGQTGVMCRKASKMPTLTYSCNLECTALARASRCSQMDSTPPQCISENSYNFTKNSNRTLRQAANAATQVWWSELAALESGIDQIQNLFYNHLGISSFAKIASDLTTKIGCAVGHCNHLINGVCHYQTSVPKNQINSNLIVYVLPSVA</sequence>
<dbReference type="InterPro" id="IPR014044">
    <property type="entry name" value="CAP_dom"/>
</dbReference>